<dbReference type="PANTHER" id="PTHR13035">
    <property type="entry name" value="PROTEIN N-TERMINAL GLUTAMINE AMIDOHYDROLASE"/>
    <property type="match status" value="1"/>
</dbReference>
<dbReference type="Ensembl" id="ENSPMGT00000031743.1">
    <property type="protein sequence ID" value="ENSPMGP00000029819.1"/>
    <property type="gene ID" value="ENSPMGG00000024000.1"/>
</dbReference>
<protein>
    <recommendedName>
        <fullName evidence="5 8">Protein N-terminal glutamine amidohydrolase</fullName>
        <ecNumber evidence="4 8">3.5.1.122</ecNumber>
    </recommendedName>
    <alternativeName>
        <fullName evidence="8">Protein NH2-terminal glutamine deamidase</fullName>
    </alternativeName>
</protein>
<dbReference type="STRING" id="409849.ENSPMGP00000029819"/>
<dbReference type="Pfam" id="PF09764">
    <property type="entry name" value="Nt_Gln_amidase"/>
    <property type="match status" value="1"/>
</dbReference>
<evidence type="ECO:0000256" key="1">
    <source>
        <dbReference type="ARBA" id="ARBA00002022"/>
    </source>
</evidence>
<evidence type="ECO:0000256" key="3">
    <source>
        <dbReference type="ARBA" id="ARBA00011245"/>
    </source>
</evidence>
<keyword evidence="9" id="KW-0732">Signal</keyword>
<evidence type="ECO:0000256" key="4">
    <source>
        <dbReference type="ARBA" id="ARBA00012718"/>
    </source>
</evidence>
<comment type="function">
    <text evidence="1">Mediates the side-chain deamidation of N-terminal glutamine residues to glutamate, an important step in N-end rule pathway of protein degradation. Conversion of the resulting N-terminal glutamine to glutamate renders the protein susceptible to arginylation, polyubiquitination and degradation as specified by the N-end rule. Does not act on substrates with internal or C-terminal glutamine and does not act on non-glutamine residues in any position. Does not deaminate acetylated N-terminal glutamine. With the exception of proline, all tested second-position residues on substrate peptides do not greatly influence the activity. In contrast, a proline at position 2, virtually abolishes deamidation of N-terminal glutamine.</text>
</comment>
<dbReference type="EC" id="3.5.1.122" evidence="4 8"/>
<keyword evidence="12" id="KW-1185">Reference proteome</keyword>
<evidence type="ECO:0000256" key="6">
    <source>
        <dbReference type="ARBA" id="ARBA00022801"/>
    </source>
</evidence>
<keyword evidence="6 8" id="KW-0378">Hydrolase</keyword>
<evidence type="ECO:0000313" key="11">
    <source>
        <dbReference type="Ensembl" id="ENSPMGP00000029819.1"/>
    </source>
</evidence>
<comment type="subunit">
    <text evidence="3 8">Monomer.</text>
</comment>
<dbReference type="FunFam" id="3.10.620.10:FF:000001">
    <property type="entry name" value="Blast:Protein N-terminal glutamine amidohydrolase"/>
    <property type="match status" value="1"/>
</dbReference>
<evidence type="ECO:0000256" key="5">
    <source>
        <dbReference type="ARBA" id="ARBA00021247"/>
    </source>
</evidence>
<sequence length="209" mass="24091">MAGHSHGLYTCSSLGSVLVLARFCSASVCSEENVWHLCSWFRSEAEVQLQELYVLFISNHHRTVPLWRQKSARGDLPVVWDYHVVLLWSRPSLDPLIFDLDSVLDFPCSLQEYTTQALRSDQDLNPQYHRLIRVIPADLFLQKFSSDRSHMKKPDGTWTMPPPSYPPIQTQETSTNLELFIQMKQDQGLGQVHSLQNFITRFSQDPNQS</sequence>
<dbReference type="GO" id="GO:0008418">
    <property type="term" value="F:protein-N-terminal asparagine amidohydrolase activity"/>
    <property type="evidence" value="ECO:0007669"/>
    <property type="project" value="UniProtKB-UniRule"/>
</dbReference>
<dbReference type="Gene3D" id="3.10.620.10">
    <property type="entry name" value="Protein N-terminal glutamine amidohydrolase, alpha beta roll"/>
    <property type="match status" value="1"/>
</dbReference>
<reference evidence="11" key="1">
    <citation type="submission" date="2025-08" db="UniProtKB">
        <authorList>
            <consortium name="Ensembl"/>
        </authorList>
    </citation>
    <scope>IDENTIFICATION</scope>
</reference>
<name>A0A3B4BJN1_9GOBI</name>
<evidence type="ECO:0000256" key="7">
    <source>
        <dbReference type="ARBA" id="ARBA00048768"/>
    </source>
</evidence>
<feature type="signal peptide" evidence="9">
    <location>
        <begin position="1"/>
        <end position="26"/>
    </location>
</feature>
<feature type="domain" description="Protein N-terminal glutamine amidohydrolase alpha beta roll" evidence="10">
    <location>
        <begin position="29"/>
        <end position="202"/>
    </location>
</feature>
<dbReference type="InterPro" id="IPR039733">
    <property type="entry name" value="NTAQ1"/>
</dbReference>
<reference evidence="11" key="2">
    <citation type="submission" date="2025-09" db="UniProtKB">
        <authorList>
            <consortium name="Ensembl"/>
        </authorList>
    </citation>
    <scope>IDENTIFICATION</scope>
</reference>
<evidence type="ECO:0000313" key="12">
    <source>
        <dbReference type="Proteomes" id="UP000261520"/>
    </source>
</evidence>
<dbReference type="AlphaFoldDB" id="A0A3B4BJN1"/>
<dbReference type="GO" id="GO:0005829">
    <property type="term" value="C:cytosol"/>
    <property type="evidence" value="ECO:0007669"/>
    <property type="project" value="TreeGrafter"/>
</dbReference>
<comment type="similarity">
    <text evidence="2 8">Belongs to the NTAQ1 family.</text>
</comment>
<evidence type="ECO:0000259" key="10">
    <source>
        <dbReference type="Pfam" id="PF09764"/>
    </source>
</evidence>
<organism evidence="11 12">
    <name type="scientific">Periophthalmus magnuspinnatus</name>
    <dbReference type="NCBI Taxonomy" id="409849"/>
    <lineage>
        <taxon>Eukaryota</taxon>
        <taxon>Metazoa</taxon>
        <taxon>Chordata</taxon>
        <taxon>Craniata</taxon>
        <taxon>Vertebrata</taxon>
        <taxon>Euteleostomi</taxon>
        <taxon>Actinopterygii</taxon>
        <taxon>Neopterygii</taxon>
        <taxon>Teleostei</taxon>
        <taxon>Neoteleostei</taxon>
        <taxon>Acanthomorphata</taxon>
        <taxon>Gobiaria</taxon>
        <taxon>Gobiiformes</taxon>
        <taxon>Gobioidei</taxon>
        <taxon>Gobiidae</taxon>
        <taxon>Oxudercinae</taxon>
        <taxon>Periophthalmus</taxon>
    </lineage>
</organism>
<comment type="catalytic activity">
    <reaction evidence="7 8">
        <text>N-terminal L-glutaminyl-[protein] + H2O = N-terminal L-glutamyl-[protein] + NH4(+)</text>
        <dbReference type="Rhea" id="RHEA:50680"/>
        <dbReference type="Rhea" id="RHEA-COMP:12668"/>
        <dbReference type="Rhea" id="RHEA-COMP:12777"/>
        <dbReference type="ChEBI" id="CHEBI:15377"/>
        <dbReference type="ChEBI" id="CHEBI:28938"/>
        <dbReference type="ChEBI" id="CHEBI:64721"/>
        <dbReference type="ChEBI" id="CHEBI:64722"/>
        <dbReference type="EC" id="3.5.1.122"/>
    </reaction>
</comment>
<dbReference type="InterPro" id="IPR023128">
    <property type="entry name" value="Prot_N_Gln_amidohydro_ab_roll"/>
</dbReference>
<dbReference type="InterPro" id="IPR037132">
    <property type="entry name" value="N_Gln_amidohydro_ab_roll_sf"/>
</dbReference>
<evidence type="ECO:0000256" key="9">
    <source>
        <dbReference type="SAM" id="SignalP"/>
    </source>
</evidence>
<proteinExistence type="inferred from homology"/>
<accession>A0A3B4BJN1</accession>
<dbReference type="PANTHER" id="PTHR13035:SF0">
    <property type="entry name" value="PROTEIN N-TERMINAL GLUTAMINE AMIDOHYDROLASE"/>
    <property type="match status" value="1"/>
</dbReference>
<dbReference type="Proteomes" id="UP000261520">
    <property type="component" value="Unplaced"/>
</dbReference>
<dbReference type="GO" id="GO:0005634">
    <property type="term" value="C:nucleus"/>
    <property type="evidence" value="ECO:0007669"/>
    <property type="project" value="TreeGrafter"/>
</dbReference>
<dbReference type="GO" id="GO:0070773">
    <property type="term" value="F:protein-N-terminal glutamine amidohydrolase activity"/>
    <property type="evidence" value="ECO:0007669"/>
    <property type="project" value="UniProtKB-UniRule"/>
</dbReference>
<feature type="chain" id="PRO_5017260647" description="Protein N-terminal glutamine amidohydrolase" evidence="9">
    <location>
        <begin position="27"/>
        <end position="209"/>
    </location>
</feature>
<evidence type="ECO:0000256" key="8">
    <source>
        <dbReference type="RuleBase" id="RU367082"/>
    </source>
</evidence>
<evidence type="ECO:0000256" key="2">
    <source>
        <dbReference type="ARBA" id="ARBA00008985"/>
    </source>
</evidence>